<keyword evidence="4 7" id="KW-0472">Membrane</keyword>
<dbReference type="EMBL" id="JAMYWD010000004">
    <property type="protein sequence ID" value="KAJ4974328.1"/>
    <property type="molecule type" value="Genomic_DNA"/>
</dbReference>
<dbReference type="AlphaFoldDB" id="A0A9Q0KP96"/>
<feature type="region of interest" description="Disordered" evidence="6">
    <location>
        <begin position="450"/>
        <end position="499"/>
    </location>
</feature>
<proteinExistence type="predicted"/>
<evidence type="ECO:0000256" key="6">
    <source>
        <dbReference type="SAM" id="MobiDB-lite"/>
    </source>
</evidence>
<name>A0A9Q0KP96_9MAGN</name>
<feature type="coiled-coil region" evidence="5">
    <location>
        <begin position="365"/>
        <end position="431"/>
    </location>
</feature>
<keyword evidence="2 7" id="KW-0812">Transmembrane</keyword>
<accession>A0A9Q0KP96</accession>
<dbReference type="PANTHER" id="PTHR31448">
    <property type="entry name" value="MYOSIN-BINDING PROTEIN 2"/>
    <property type="match status" value="1"/>
</dbReference>
<feature type="transmembrane region" description="Helical" evidence="7">
    <location>
        <begin position="21"/>
        <end position="45"/>
    </location>
</feature>
<organism evidence="9 10">
    <name type="scientific">Protea cynaroides</name>
    <dbReference type="NCBI Taxonomy" id="273540"/>
    <lineage>
        <taxon>Eukaryota</taxon>
        <taxon>Viridiplantae</taxon>
        <taxon>Streptophyta</taxon>
        <taxon>Embryophyta</taxon>
        <taxon>Tracheophyta</taxon>
        <taxon>Spermatophyta</taxon>
        <taxon>Magnoliopsida</taxon>
        <taxon>Proteales</taxon>
        <taxon>Proteaceae</taxon>
        <taxon>Protea</taxon>
    </lineage>
</organism>
<evidence type="ECO:0000256" key="5">
    <source>
        <dbReference type="SAM" id="Coils"/>
    </source>
</evidence>
<dbReference type="InterPro" id="IPR039306">
    <property type="entry name" value="MYOB"/>
</dbReference>
<evidence type="ECO:0000259" key="8">
    <source>
        <dbReference type="PROSITE" id="PS51775"/>
    </source>
</evidence>
<comment type="subcellular location">
    <subcellularLocation>
        <location evidence="1">Membrane</location>
        <topology evidence="1">Single-pass membrane protein</topology>
    </subcellularLocation>
</comment>
<comment type="caution">
    <text evidence="9">The sequence shown here is derived from an EMBL/GenBank/DDBJ whole genome shotgun (WGS) entry which is preliminary data.</text>
</comment>
<sequence>MAKRSSFKQFIEQNFGKFPYFLIHSFLEWILIVMLFIDALISFAANEFAHMFELEIPCLLCTRIDHVLAYRDADFYYNDSICEAHRKDVSSLAFCHVHQKLADIRRMCEGCLLSFATEDKSDCDTYRSLVGILGKDLECSVEDDHKIHLRLPAGGKMDMLQVEKSSIHRCSCCGEALRVRASFPQGLVQNASPDVTHILQAPTPAPRGLLGKIKGEESRSSDPYTELKITSSRESGVPEDEDGSTSLTPDNQCREDVKAATVTSLEELNEDAVKTPTFAKGSRLSAIPLTESATGSPRWLHRLPRKLAIEKLELSPEFLEGNATTEVDGETTLQRLKRQVQLDRKALIALYMELDEERSASAIAANQAMAMITRLQAEKAAVQMEALQYQRMMEEQEEYDQEALQDMKDLLIKKEEEIKVLEAKLETYEGRSQHGESFGNDSYSENADEEYYQLKSPSESSVGAHCQCGSPPANIDEEVNNGEQGHNSDQSGPQLEANGPVINDESILLDFEEEKLYLLDRLKMLERRIHLPPNDGDNSNINNLNEEDKGDLSSNIITKEISRLSERLEAIEADKEFLKHAVQSLHNGGEGTQLLREISLHLRELRCAEKMLLDGVAA</sequence>
<protein>
    <recommendedName>
        <fullName evidence="8">GTD-binding domain-containing protein</fullName>
    </recommendedName>
</protein>
<keyword evidence="3 7" id="KW-1133">Transmembrane helix</keyword>
<dbReference type="InterPro" id="IPR007656">
    <property type="entry name" value="GTD-bd"/>
</dbReference>
<evidence type="ECO:0000256" key="1">
    <source>
        <dbReference type="ARBA" id="ARBA00004167"/>
    </source>
</evidence>
<feature type="region of interest" description="Disordered" evidence="6">
    <location>
        <begin position="198"/>
        <end position="253"/>
    </location>
</feature>
<dbReference type="GO" id="GO:0016020">
    <property type="term" value="C:membrane"/>
    <property type="evidence" value="ECO:0007669"/>
    <property type="project" value="UniProtKB-SubCell"/>
</dbReference>
<feature type="coiled-coil region" evidence="5">
    <location>
        <begin position="554"/>
        <end position="581"/>
    </location>
</feature>
<feature type="domain" description="GTD-binding" evidence="8">
    <location>
        <begin position="331"/>
        <end position="429"/>
    </location>
</feature>
<dbReference type="PROSITE" id="PS51775">
    <property type="entry name" value="GTD_BINDING"/>
    <property type="match status" value="1"/>
</dbReference>
<dbReference type="Proteomes" id="UP001141806">
    <property type="component" value="Unassembled WGS sequence"/>
</dbReference>
<evidence type="ECO:0000313" key="10">
    <source>
        <dbReference type="Proteomes" id="UP001141806"/>
    </source>
</evidence>
<gene>
    <name evidence="9" type="ORF">NE237_007502</name>
</gene>
<dbReference type="PANTHER" id="PTHR31448:SF9">
    <property type="entry name" value="MYOSIN-BINDING PROTEIN 6-RELATED"/>
    <property type="match status" value="1"/>
</dbReference>
<evidence type="ECO:0000256" key="2">
    <source>
        <dbReference type="ARBA" id="ARBA00022692"/>
    </source>
</evidence>
<evidence type="ECO:0000256" key="3">
    <source>
        <dbReference type="ARBA" id="ARBA00022989"/>
    </source>
</evidence>
<dbReference type="Pfam" id="PF04576">
    <property type="entry name" value="Zein-binding"/>
    <property type="match status" value="1"/>
</dbReference>
<dbReference type="GO" id="GO:0080115">
    <property type="term" value="F:myosin XI tail binding"/>
    <property type="evidence" value="ECO:0007669"/>
    <property type="project" value="UniProtKB-ARBA"/>
</dbReference>
<reference evidence="9" key="1">
    <citation type="journal article" date="2023" name="Plant J.">
        <title>The genome of the king protea, Protea cynaroides.</title>
        <authorList>
            <person name="Chang J."/>
            <person name="Duong T.A."/>
            <person name="Schoeman C."/>
            <person name="Ma X."/>
            <person name="Roodt D."/>
            <person name="Barker N."/>
            <person name="Li Z."/>
            <person name="Van de Peer Y."/>
            <person name="Mizrachi E."/>
        </authorList>
    </citation>
    <scope>NUCLEOTIDE SEQUENCE</scope>
    <source>
        <tissue evidence="9">Young leaves</tissue>
    </source>
</reference>
<dbReference type="OrthoDB" id="1853282at2759"/>
<evidence type="ECO:0000256" key="7">
    <source>
        <dbReference type="SAM" id="Phobius"/>
    </source>
</evidence>
<evidence type="ECO:0000256" key="4">
    <source>
        <dbReference type="ARBA" id="ARBA00023136"/>
    </source>
</evidence>
<feature type="compositionally biased region" description="Polar residues" evidence="6">
    <location>
        <begin position="481"/>
        <end position="493"/>
    </location>
</feature>
<evidence type="ECO:0000313" key="9">
    <source>
        <dbReference type="EMBL" id="KAJ4974328.1"/>
    </source>
</evidence>
<keyword evidence="5" id="KW-0175">Coiled coil</keyword>
<keyword evidence="10" id="KW-1185">Reference proteome</keyword>